<evidence type="ECO:0000256" key="2">
    <source>
        <dbReference type="ARBA" id="ARBA00013346"/>
    </source>
</evidence>
<sequence length="217" mass="23531">MGEYADARRQMVDNQIRTTDVTAYNVLEAFEVVPRELFVPAHLRNLAYSDVDIVISDSRCMMQPSPLAKLLQLADIKSEDLVLVIGAQAGYTAALASKMANTVVAVESDEALVEQAQDTLTGLGFDNVAMISGDIAKGYVSEGPYDVIVIEGAVEQLPDDLLNQMKDGGVLVTVDGKERRAEAIKILRNGESFSRIPAFDTNAPILTEFSKPVGFSF</sequence>
<gene>
    <name evidence="4" type="ORF">SAMN06265368_1080</name>
</gene>
<protein>
    <recommendedName>
        <fullName evidence="2">Protein-L-isoaspartate O-methyltransferase</fullName>
    </recommendedName>
    <alternativeName>
        <fullName evidence="3">Protein L-isoaspartyl methyltransferase</fullName>
    </alternativeName>
</protein>
<keyword evidence="4" id="KW-0808">Transferase</keyword>
<dbReference type="SUPFAM" id="SSF53335">
    <property type="entry name" value="S-adenosyl-L-methionine-dependent methyltransferases"/>
    <property type="match status" value="1"/>
</dbReference>
<dbReference type="Proteomes" id="UP000219439">
    <property type="component" value="Unassembled WGS sequence"/>
</dbReference>
<dbReference type="GO" id="GO:0032259">
    <property type="term" value="P:methylation"/>
    <property type="evidence" value="ECO:0007669"/>
    <property type="project" value="UniProtKB-KW"/>
</dbReference>
<dbReference type="Gene3D" id="3.40.50.150">
    <property type="entry name" value="Vaccinia Virus protein VP39"/>
    <property type="match status" value="1"/>
</dbReference>
<proteinExistence type="inferred from homology"/>
<dbReference type="InterPro" id="IPR000682">
    <property type="entry name" value="PCMT"/>
</dbReference>
<dbReference type="PANTHER" id="PTHR11579">
    <property type="entry name" value="PROTEIN-L-ISOASPARTATE O-METHYLTRANSFERASE"/>
    <property type="match status" value="1"/>
</dbReference>
<evidence type="ECO:0000256" key="1">
    <source>
        <dbReference type="ARBA" id="ARBA00005369"/>
    </source>
</evidence>
<dbReference type="EMBL" id="OBEL01000001">
    <property type="protein sequence ID" value="SNZ07548.1"/>
    <property type="molecule type" value="Genomic_DNA"/>
</dbReference>
<accession>A0A285NE29</accession>
<dbReference type="AlphaFoldDB" id="A0A285NE29"/>
<evidence type="ECO:0000256" key="3">
    <source>
        <dbReference type="ARBA" id="ARBA00030757"/>
    </source>
</evidence>
<organism evidence="4 5">
    <name type="scientific">Cohaesibacter gelatinilyticus</name>
    <dbReference type="NCBI Taxonomy" id="372072"/>
    <lineage>
        <taxon>Bacteria</taxon>
        <taxon>Pseudomonadati</taxon>
        <taxon>Pseudomonadota</taxon>
        <taxon>Alphaproteobacteria</taxon>
        <taxon>Hyphomicrobiales</taxon>
        <taxon>Cohaesibacteraceae</taxon>
    </lineage>
</organism>
<dbReference type="OrthoDB" id="9798496at2"/>
<keyword evidence="5" id="KW-1185">Reference proteome</keyword>
<keyword evidence="4" id="KW-0489">Methyltransferase</keyword>
<dbReference type="InterPro" id="IPR029063">
    <property type="entry name" value="SAM-dependent_MTases_sf"/>
</dbReference>
<dbReference type="Pfam" id="PF01135">
    <property type="entry name" value="PCMT"/>
    <property type="match status" value="1"/>
</dbReference>
<dbReference type="CDD" id="cd02440">
    <property type="entry name" value="AdoMet_MTases"/>
    <property type="match status" value="1"/>
</dbReference>
<name>A0A285NE29_9HYPH</name>
<dbReference type="RefSeq" id="WP_097152322.1">
    <property type="nucleotide sequence ID" value="NZ_OBEL01000001.1"/>
</dbReference>
<evidence type="ECO:0000313" key="5">
    <source>
        <dbReference type="Proteomes" id="UP000219439"/>
    </source>
</evidence>
<dbReference type="GO" id="GO:0004719">
    <property type="term" value="F:protein-L-isoaspartate (D-aspartate) O-methyltransferase activity"/>
    <property type="evidence" value="ECO:0007669"/>
    <property type="project" value="InterPro"/>
</dbReference>
<reference evidence="4 5" key="1">
    <citation type="submission" date="2017-09" db="EMBL/GenBank/DDBJ databases">
        <authorList>
            <person name="Ehlers B."/>
            <person name="Leendertz F.H."/>
        </authorList>
    </citation>
    <scope>NUCLEOTIDE SEQUENCE [LARGE SCALE GENOMIC DNA]</scope>
    <source>
        <strain evidence="4 5">DSM 18289</strain>
    </source>
</reference>
<comment type="similarity">
    <text evidence="1">Belongs to the methyltransferase superfamily. L-isoaspartyl/D-aspartyl protein methyltransferase family.</text>
</comment>
<dbReference type="GO" id="GO:0005737">
    <property type="term" value="C:cytoplasm"/>
    <property type="evidence" value="ECO:0007669"/>
    <property type="project" value="TreeGrafter"/>
</dbReference>
<evidence type="ECO:0000313" key="4">
    <source>
        <dbReference type="EMBL" id="SNZ07548.1"/>
    </source>
</evidence>
<dbReference type="PANTHER" id="PTHR11579:SF18">
    <property type="entry name" value="PROTEIN-L-ISOASPARTATE O-METHYLTRANSFERASE"/>
    <property type="match status" value="1"/>
</dbReference>